<keyword evidence="2" id="KW-1185">Reference proteome</keyword>
<accession>A0A9X3PAM2</accession>
<dbReference type="AlphaFoldDB" id="A0A9X3PAM2"/>
<comment type="caution">
    <text evidence="1">The sequence shown here is derived from an EMBL/GenBank/DDBJ whole genome shotgun (WGS) entry which is preliminary data.</text>
</comment>
<evidence type="ECO:0000313" key="1">
    <source>
        <dbReference type="EMBL" id="MDA1359790.1"/>
    </source>
</evidence>
<dbReference type="EMBL" id="JAPZVP010000006">
    <property type="protein sequence ID" value="MDA1359790.1"/>
    <property type="molecule type" value="Genomic_DNA"/>
</dbReference>
<evidence type="ECO:0000313" key="2">
    <source>
        <dbReference type="Proteomes" id="UP001146067"/>
    </source>
</evidence>
<name>A0A9X3PAM2_9ACTN</name>
<protein>
    <submittedName>
        <fullName evidence="1">Uncharacterized protein</fullName>
    </submittedName>
</protein>
<dbReference type="Proteomes" id="UP001146067">
    <property type="component" value="Unassembled WGS sequence"/>
</dbReference>
<organism evidence="1 2">
    <name type="scientific">Glycomyces luteolus</name>
    <dbReference type="NCBI Taxonomy" id="2670330"/>
    <lineage>
        <taxon>Bacteria</taxon>
        <taxon>Bacillati</taxon>
        <taxon>Actinomycetota</taxon>
        <taxon>Actinomycetes</taxon>
        <taxon>Glycomycetales</taxon>
        <taxon>Glycomycetaceae</taxon>
        <taxon>Glycomyces</taxon>
    </lineage>
</organism>
<sequence>MNTTANLDDPQHSTVNRLLRDALAECIALPHSGIIGLRHQGDLSLHWLAGPTACLAARLGAGYNFAASIKVIATEYSAVRPASVPGLIGTGLLSTVPGPDANLIAFATLVVDTKVHTVRWTAGAAAPTWRIQAQADAGTGTTTGLAALLSALAPKAVS</sequence>
<dbReference type="RefSeq" id="WP_270109674.1">
    <property type="nucleotide sequence ID" value="NZ_JAPZVP010000006.1"/>
</dbReference>
<reference evidence="1" key="1">
    <citation type="submission" date="2022-12" db="EMBL/GenBank/DDBJ databases">
        <title>Gycomyces niveus sp.nov.,a novel actinomycete isolated from soil in Shouguan.</title>
        <authorList>
            <person name="Yang X."/>
        </authorList>
    </citation>
    <scope>NUCLEOTIDE SEQUENCE</scope>
    <source>
        <strain evidence="1">NEAU-A15</strain>
    </source>
</reference>
<proteinExistence type="predicted"/>
<gene>
    <name evidence="1" type="ORF">O1R50_09160</name>
</gene>